<protein>
    <submittedName>
        <fullName evidence="1">Uncharacterized protein</fullName>
    </submittedName>
</protein>
<dbReference type="AlphaFoldDB" id="A0AAV0HY36"/>
<evidence type="ECO:0000313" key="2">
    <source>
        <dbReference type="Proteomes" id="UP001154282"/>
    </source>
</evidence>
<organism evidence="1 2">
    <name type="scientific">Linum tenue</name>
    <dbReference type="NCBI Taxonomy" id="586396"/>
    <lineage>
        <taxon>Eukaryota</taxon>
        <taxon>Viridiplantae</taxon>
        <taxon>Streptophyta</taxon>
        <taxon>Embryophyta</taxon>
        <taxon>Tracheophyta</taxon>
        <taxon>Spermatophyta</taxon>
        <taxon>Magnoliopsida</taxon>
        <taxon>eudicotyledons</taxon>
        <taxon>Gunneridae</taxon>
        <taxon>Pentapetalae</taxon>
        <taxon>rosids</taxon>
        <taxon>fabids</taxon>
        <taxon>Malpighiales</taxon>
        <taxon>Linaceae</taxon>
        <taxon>Linum</taxon>
    </lineage>
</organism>
<name>A0AAV0HY36_9ROSI</name>
<sequence length="167" mass="18264">MVLPHPLSPPHTSATAAFCSALNSNPQPKLDPQPINNGGRGSWLDLLLSVADQRWRADLSIKQQSEVAAIEFGRAVGGGSRFLAERRGRDGSTWGRVSISVREVKQRNPGTDCDEPFSRVAQNGRCLFFENVALGSSISLSEIRTCMMWIFLGYTQPKNLSSGTMDI</sequence>
<gene>
    <name evidence="1" type="ORF">LITE_LOCUS6587</name>
</gene>
<evidence type="ECO:0000313" key="1">
    <source>
        <dbReference type="EMBL" id="CAI0390086.1"/>
    </source>
</evidence>
<accession>A0AAV0HY36</accession>
<comment type="caution">
    <text evidence="1">The sequence shown here is derived from an EMBL/GenBank/DDBJ whole genome shotgun (WGS) entry which is preliminary data.</text>
</comment>
<dbReference type="Proteomes" id="UP001154282">
    <property type="component" value="Unassembled WGS sequence"/>
</dbReference>
<keyword evidence="2" id="KW-1185">Reference proteome</keyword>
<reference evidence="1" key="1">
    <citation type="submission" date="2022-08" db="EMBL/GenBank/DDBJ databases">
        <authorList>
            <person name="Gutierrez-Valencia J."/>
        </authorList>
    </citation>
    <scope>NUCLEOTIDE SEQUENCE</scope>
</reference>
<proteinExistence type="predicted"/>
<dbReference type="EMBL" id="CAMGYJ010000003">
    <property type="protein sequence ID" value="CAI0390086.1"/>
    <property type="molecule type" value="Genomic_DNA"/>
</dbReference>